<keyword evidence="5 8" id="KW-1133">Transmembrane helix</keyword>
<dbReference type="Proteomes" id="UP000265916">
    <property type="component" value="Unassembled WGS sequence"/>
</dbReference>
<gene>
    <name evidence="10" type="ORF">CKF58_06910</name>
</gene>
<dbReference type="InterPro" id="IPR000917">
    <property type="entry name" value="Sulfatase_N"/>
</dbReference>
<evidence type="ECO:0000256" key="6">
    <source>
        <dbReference type="ARBA" id="ARBA00023136"/>
    </source>
</evidence>
<comment type="caution">
    <text evidence="10">The sequence shown here is derived from an EMBL/GenBank/DDBJ whole genome shotgun (WGS) entry which is preliminary data.</text>
</comment>
<evidence type="ECO:0000313" key="11">
    <source>
        <dbReference type="Proteomes" id="UP000265916"/>
    </source>
</evidence>
<proteinExistence type="inferred from homology"/>
<dbReference type="CDD" id="cd16017">
    <property type="entry name" value="LptA"/>
    <property type="match status" value="1"/>
</dbReference>
<reference evidence="10 11" key="1">
    <citation type="submission" date="2017-08" db="EMBL/GenBank/DDBJ databases">
        <title>Reclassification of Bisgaard taxon 37 and 44.</title>
        <authorList>
            <person name="Christensen H."/>
        </authorList>
    </citation>
    <scope>NUCLEOTIDE SEQUENCE [LARGE SCALE GENOMIC DNA]</scope>
    <source>
        <strain evidence="10 11">111</strain>
    </source>
</reference>
<dbReference type="GO" id="GO:0016776">
    <property type="term" value="F:phosphotransferase activity, phosphate group as acceptor"/>
    <property type="evidence" value="ECO:0007669"/>
    <property type="project" value="TreeGrafter"/>
</dbReference>
<feature type="transmembrane region" description="Helical" evidence="8">
    <location>
        <begin position="20"/>
        <end position="38"/>
    </location>
</feature>
<keyword evidence="6 8" id="KW-0472">Membrane</keyword>
<keyword evidence="3" id="KW-0808">Transferase</keyword>
<dbReference type="AlphaFoldDB" id="A0A3A1YAN8"/>
<evidence type="ECO:0000256" key="8">
    <source>
        <dbReference type="SAM" id="Phobius"/>
    </source>
</evidence>
<dbReference type="Pfam" id="PF00884">
    <property type="entry name" value="Sulfatase"/>
    <property type="match status" value="1"/>
</dbReference>
<comment type="similarity">
    <text evidence="7">Belongs to the phosphoethanolamine transferase family.</text>
</comment>
<dbReference type="RefSeq" id="WP_119532322.1">
    <property type="nucleotide sequence ID" value="NZ_JBHSSP010000032.1"/>
</dbReference>
<evidence type="ECO:0000256" key="2">
    <source>
        <dbReference type="ARBA" id="ARBA00022475"/>
    </source>
</evidence>
<dbReference type="PANTHER" id="PTHR30443:SF4">
    <property type="entry name" value="PHOSPHOETHANOLAMINE TRANSFERASE OPGE-RELATED"/>
    <property type="match status" value="1"/>
</dbReference>
<organism evidence="10 11">
    <name type="scientific">Psittacicella hinzii</name>
    <dbReference type="NCBI Taxonomy" id="2028575"/>
    <lineage>
        <taxon>Bacteria</taxon>
        <taxon>Pseudomonadati</taxon>
        <taxon>Pseudomonadota</taxon>
        <taxon>Gammaproteobacteria</taxon>
        <taxon>Pasteurellales</taxon>
        <taxon>Psittacicellaceae</taxon>
        <taxon>Psittacicella</taxon>
    </lineage>
</organism>
<name>A0A3A1YAN8_9GAMM</name>
<evidence type="ECO:0000256" key="3">
    <source>
        <dbReference type="ARBA" id="ARBA00022679"/>
    </source>
</evidence>
<evidence type="ECO:0000259" key="9">
    <source>
        <dbReference type="Pfam" id="PF00884"/>
    </source>
</evidence>
<dbReference type="GO" id="GO:0009244">
    <property type="term" value="P:lipopolysaccharide core region biosynthetic process"/>
    <property type="evidence" value="ECO:0007669"/>
    <property type="project" value="TreeGrafter"/>
</dbReference>
<evidence type="ECO:0000256" key="4">
    <source>
        <dbReference type="ARBA" id="ARBA00022692"/>
    </source>
</evidence>
<dbReference type="EMBL" id="NRJG01000145">
    <property type="protein sequence ID" value="RIY35202.1"/>
    <property type="molecule type" value="Genomic_DNA"/>
</dbReference>
<feature type="domain" description="Sulfatase N-terminal" evidence="9">
    <location>
        <begin position="138"/>
        <end position="405"/>
    </location>
</feature>
<keyword evidence="11" id="KW-1185">Reference proteome</keyword>
<keyword evidence="4 8" id="KW-0812">Transmembrane</keyword>
<dbReference type="InterPro" id="IPR040423">
    <property type="entry name" value="PEA_transferase"/>
</dbReference>
<dbReference type="InterPro" id="IPR058130">
    <property type="entry name" value="PEA_transf_C"/>
</dbReference>
<evidence type="ECO:0000256" key="1">
    <source>
        <dbReference type="ARBA" id="ARBA00004651"/>
    </source>
</evidence>
<dbReference type="PANTHER" id="PTHR30443">
    <property type="entry name" value="INNER MEMBRANE PROTEIN"/>
    <property type="match status" value="1"/>
</dbReference>
<dbReference type="InterPro" id="IPR017850">
    <property type="entry name" value="Alkaline_phosphatase_core_sf"/>
</dbReference>
<dbReference type="Gene3D" id="3.40.720.10">
    <property type="entry name" value="Alkaline Phosphatase, subunit A"/>
    <property type="match status" value="1"/>
</dbReference>
<evidence type="ECO:0000256" key="5">
    <source>
        <dbReference type="ARBA" id="ARBA00022989"/>
    </source>
</evidence>
<feature type="transmembrane region" description="Helical" evidence="8">
    <location>
        <begin position="59"/>
        <end position="77"/>
    </location>
</feature>
<evidence type="ECO:0000256" key="7">
    <source>
        <dbReference type="ARBA" id="ARBA00038481"/>
    </source>
</evidence>
<comment type="subcellular location">
    <subcellularLocation>
        <location evidence="1">Cell membrane</location>
        <topology evidence="1">Multi-pass membrane protein</topology>
    </subcellularLocation>
</comment>
<sequence>MQTNYQEFTEYLKVLPISLYLYITLYISIQIFTITYIYNYSKTRKQLGNTFKLKPLIKYSLVGFALTLIAYAIIGKITKLEYRFKSLENYEKTHVFTFFKFADIYLIYKDYQKLTITVENLNAPPTFKIAKVQNKYHDYVIILGESARPDIFSVYGFAIKTSPYLEQVKGTIYNGYVSVAASTAASINYSFIYHQDENYKANAQDTVINIAKHAGFSTAWLSVQSKLTRHDSAATLNSQQADYSWFPEYYNNQDKYDKSLLPLLEKYLNSTAQDTKPRLIVLHTNGSHPDAYSRLYEEVEFDYVNKNLSCYLQTIKQTDNFISQVVDTVSKHSNSYSVMYFSDHGIEMKNADNPKKATTTHSYLIKEGFEIPLVVINSDDTEHREVTFKQSNINFIAGFSQWLGITYSNIAFDDFWQGTNDPLKVIASPKWGYYDQLRNNHYPQPNTSSISQNPQK</sequence>
<dbReference type="SUPFAM" id="SSF53649">
    <property type="entry name" value="Alkaline phosphatase-like"/>
    <property type="match status" value="1"/>
</dbReference>
<accession>A0A3A1YAN8</accession>
<dbReference type="OrthoDB" id="9786870at2"/>
<dbReference type="GO" id="GO:0005886">
    <property type="term" value="C:plasma membrane"/>
    <property type="evidence" value="ECO:0007669"/>
    <property type="project" value="UniProtKB-SubCell"/>
</dbReference>
<protein>
    <recommendedName>
        <fullName evidence="9">Sulfatase N-terminal domain-containing protein</fullName>
    </recommendedName>
</protein>
<keyword evidence="2" id="KW-1003">Cell membrane</keyword>
<evidence type="ECO:0000313" key="10">
    <source>
        <dbReference type="EMBL" id="RIY35202.1"/>
    </source>
</evidence>